<gene>
    <name evidence="1" type="ORF">XELAEV_18024740mg</name>
</gene>
<proteinExistence type="predicted"/>
<dbReference type="EMBL" id="CM004473">
    <property type="protein sequence ID" value="OCT82225.1"/>
    <property type="molecule type" value="Genomic_DNA"/>
</dbReference>
<dbReference type="AlphaFoldDB" id="A0A974D0K7"/>
<evidence type="ECO:0000313" key="2">
    <source>
        <dbReference type="Proteomes" id="UP000694892"/>
    </source>
</evidence>
<organism evidence="1 2">
    <name type="scientific">Xenopus laevis</name>
    <name type="common">African clawed frog</name>
    <dbReference type="NCBI Taxonomy" id="8355"/>
    <lineage>
        <taxon>Eukaryota</taxon>
        <taxon>Metazoa</taxon>
        <taxon>Chordata</taxon>
        <taxon>Craniata</taxon>
        <taxon>Vertebrata</taxon>
        <taxon>Euteleostomi</taxon>
        <taxon>Amphibia</taxon>
        <taxon>Batrachia</taxon>
        <taxon>Anura</taxon>
        <taxon>Pipoidea</taxon>
        <taxon>Pipidae</taxon>
        <taxon>Xenopodinae</taxon>
        <taxon>Xenopus</taxon>
        <taxon>Xenopus</taxon>
    </lineage>
</organism>
<accession>A0A974D0K7</accession>
<evidence type="ECO:0000313" key="1">
    <source>
        <dbReference type="EMBL" id="OCT82225.1"/>
    </source>
</evidence>
<reference evidence="2" key="1">
    <citation type="journal article" date="2016" name="Nature">
        <title>Genome evolution in the allotetraploid frog Xenopus laevis.</title>
        <authorList>
            <person name="Session A.M."/>
            <person name="Uno Y."/>
            <person name="Kwon T."/>
            <person name="Chapman J.A."/>
            <person name="Toyoda A."/>
            <person name="Takahashi S."/>
            <person name="Fukui A."/>
            <person name="Hikosaka A."/>
            <person name="Suzuki A."/>
            <person name="Kondo M."/>
            <person name="van Heeringen S.J."/>
            <person name="Quigley I."/>
            <person name="Heinz S."/>
            <person name="Ogino H."/>
            <person name="Ochi H."/>
            <person name="Hellsten U."/>
            <person name="Lyons J.B."/>
            <person name="Simakov O."/>
            <person name="Putnam N."/>
            <person name="Stites J."/>
            <person name="Kuroki Y."/>
            <person name="Tanaka T."/>
            <person name="Michiue T."/>
            <person name="Watanabe M."/>
            <person name="Bogdanovic O."/>
            <person name="Lister R."/>
            <person name="Georgiou G."/>
            <person name="Paranjpe S.S."/>
            <person name="van Kruijsbergen I."/>
            <person name="Shu S."/>
            <person name="Carlson J."/>
            <person name="Kinoshita T."/>
            <person name="Ohta Y."/>
            <person name="Mawaribuchi S."/>
            <person name="Jenkins J."/>
            <person name="Grimwood J."/>
            <person name="Schmutz J."/>
            <person name="Mitros T."/>
            <person name="Mozaffari S.V."/>
            <person name="Suzuki Y."/>
            <person name="Haramoto Y."/>
            <person name="Yamamoto T.S."/>
            <person name="Takagi C."/>
            <person name="Heald R."/>
            <person name="Miller K."/>
            <person name="Haudenschild C."/>
            <person name="Kitzman J."/>
            <person name="Nakayama T."/>
            <person name="Izutsu Y."/>
            <person name="Robert J."/>
            <person name="Fortriede J."/>
            <person name="Burns K."/>
            <person name="Lotay V."/>
            <person name="Karimi K."/>
            <person name="Yasuoka Y."/>
            <person name="Dichmann D.S."/>
            <person name="Flajnik M.F."/>
            <person name="Houston D.W."/>
            <person name="Shendure J."/>
            <person name="DuPasquier L."/>
            <person name="Vize P.D."/>
            <person name="Zorn A.M."/>
            <person name="Ito M."/>
            <person name="Marcotte E.M."/>
            <person name="Wallingford J.B."/>
            <person name="Ito Y."/>
            <person name="Asashima M."/>
            <person name="Ueno N."/>
            <person name="Matsuda Y."/>
            <person name="Veenstra G.J."/>
            <person name="Fujiyama A."/>
            <person name="Harland R.M."/>
            <person name="Taira M."/>
            <person name="Rokhsar D.S."/>
        </authorList>
    </citation>
    <scope>NUCLEOTIDE SEQUENCE [LARGE SCALE GENOMIC DNA]</scope>
    <source>
        <strain evidence="2">J</strain>
    </source>
</reference>
<feature type="non-terminal residue" evidence="1">
    <location>
        <position position="1"/>
    </location>
</feature>
<name>A0A974D0K7_XENLA</name>
<dbReference type="Proteomes" id="UP000694892">
    <property type="component" value="Chromosome 4S"/>
</dbReference>
<protein>
    <submittedName>
        <fullName evidence="1">Uncharacterized protein</fullName>
    </submittedName>
</protein>
<sequence>NTSILTIFIRPNHEKPGLSHLARSSCVRLSKGKILAATPSSTLAVIFKPRYVMDLSSTAKAKESFNWSNSAADKETLSRLDFWSACLN</sequence>